<feature type="region of interest" description="Disordered" evidence="1">
    <location>
        <begin position="33"/>
        <end position="59"/>
    </location>
</feature>
<evidence type="ECO:0000313" key="2">
    <source>
        <dbReference type="EMBL" id="XCM34589.1"/>
    </source>
</evidence>
<feature type="compositionally biased region" description="Polar residues" evidence="1">
    <location>
        <begin position="33"/>
        <end position="42"/>
    </location>
</feature>
<sequence length="616" mass="68323">MLDSAEFAFLSKTVLKLGDSRWPPLSRNRINRSSAETSLVSEQQTIDKTTDQTTNQRQATQPVLEAMTRLVEIVAELRSPFGGWPADLPKTSENLIPYVLDEAYDVLDAFGQSSNRASGASGAEEQRRRGAEAQGSKGTDGKNISPAPPHPCTSAQAHPSPLIVVDNLIPRLLWHLVSSSYDVMQLIGGVPAQILRSPQNPEIGLIRLVVGLSVWNSDHHWFIDLATHNVTSEPTPETPETGFLNLSSGSEIGFLNLSSGSWHKSTQKPGFSQKPGFLSPISAGQLITQLRQEIEFTSPELAKLMEPQSVEWLSPNHQWLSGFLQLTMDWEFLPQSPENSPEPEGQSAPLGQPIVADISESFPRSGLYGKRMLRLSQPAILQESAKIPFEETLIRILPQIQPESISDTGLETGLLEKNKFLTAENESLNSNLISELVTTAYDLVENWEFPWGDGEVLIDECMERLLWQTITSSYPMMQLIGSVEAMVLSPGEDWKIGILRLLAIFEIQVGNETITVDLSTGQSWEKHPGQKVLYLSPNTIVRFLDSGSLRKSPDTELSMQPLMVEQILHSLSQQIKANTPSFQWLMNGANIDIQNLAKNWESGLAQFRLELEFIPT</sequence>
<feature type="region of interest" description="Disordered" evidence="1">
    <location>
        <begin position="114"/>
        <end position="155"/>
    </location>
</feature>
<reference evidence="2" key="1">
    <citation type="submission" date="2024-07" db="EMBL/GenBank/DDBJ databases">
        <authorList>
            <person name="Kim Y.J."/>
            <person name="Jeong J.Y."/>
        </authorList>
    </citation>
    <scope>NUCLEOTIDE SEQUENCE</scope>
    <source>
        <strain evidence="2">GIHE-MW2</strain>
    </source>
</reference>
<dbReference type="RefSeq" id="WP_354634640.1">
    <property type="nucleotide sequence ID" value="NZ_CP159837.1"/>
</dbReference>
<evidence type="ECO:0000256" key="1">
    <source>
        <dbReference type="SAM" id="MobiDB-lite"/>
    </source>
</evidence>
<dbReference type="EMBL" id="CP159837">
    <property type="protein sequence ID" value="XCM34589.1"/>
    <property type="molecule type" value="Genomic_DNA"/>
</dbReference>
<organism evidence="2">
    <name type="scientific">Planktothricoides raciborskii GIHE-MW2</name>
    <dbReference type="NCBI Taxonomy" id="2792601"/>
    <lineage>
        <taxon>Bacteria</taxon>
        <taxon>Bacillati</taxon>
        <taxon>Cyanobacteriota</taxon>
        <taxon>Cyanophyceae</taxon>
        <taxon>Oscillatoriophycideae</taxon>
        <taxon>Oscillatoriales</taxon>
        <taxon>Oscillatoriaceae</taxon>
        <taxon>Planktothricoides</taxon>
    </lineage>
</organism>
<protein>
    <submittedName>
        <fullName evidence="2">Uncharacterized protein</fullName>
    </submittedName>
</protein>
<name>A0AAU8J7A4_9CYAN</name>
<dbReference type="AlphaFoldDB" id="A0AAU8J7A4"/>
<feature type="compositionally biased region" description="Low complexity" evidence="1">
    <location>
        <begin position="43"/>
        <end position="56"/>
    </location>
</feature>
<gene>
    <name evidence="2" type="ORF">ABWT76_003196</name>
</gene>
<accession>A0AAU8J7A4</accession>
<proteinExistence type="predicted"/>